<keyword evidence="2" id="KW-1185">Reference proteome</keyword>
<organism evidence="2 3">
    <name type="scientific">Toxocara canis</name>
    <name type="common">Canine roundworm</name>
    <dbReference type="NCBI Taxonomy" id="6265"/>
    <lineage>
        <taxon>Eukaryota</taxon>
        <taxon>Metazoa</taxon>
        <taxon>Ecdysozoa</taxon>
        <taxon>Nematoda</taxon>
        <taxon>Chromadorea</taxon>
        <taxon>Rhabditida</taxon>
        <taxon>Spirurina</taxon>
        <taxon>Ascaridomorpha</taxon>
        <taxon>Ascaridoidea</taxon>
        <taxon>Toxocaridae</taxon>
        <taxon>Toxocara</taxon>
    </lineage>
</organism>
<protein>
    <submittedName>
        <fullName evidence="3">Ovule protein</fullName>
    </submittedName>
</protein>
<proteinExistence type="predicted"/>
<dbReference type="AlphaFoldDB" id="A0A183UE45"/>
<gene>
    <name evidence="1" type="ORF">TCNE_LOCUS6765</name>
</gene>
<sequence length="99" mass="11107">MRVTNNDNAESISHSMPIRFGAIAALSKTPYPKTGRYVSSTWINMVQEMDEREVKAMSGRLVMPKCYVNTVPDIKLWSVLCCRELGNGVKALKSIILNM</sequence>
<evidence type="ECO:0000313" key="3">
    <source>
        <dbReference type="WBParaSite" id="TCNE_0000676501-mRNA-1"/>
    </source>
</evidence>
<accession>A0A183UE45</accession>
<evidence type="ECO:0000313" key="1">
    <source>
        <dbReference type="EMBL" id="VDM38086.1"/>
    </source>
</evidence>
<dbReference type="WBParaSite" id="TCNE_0000676501-mRNA-1">
    <property type="protein sequence ID" value="TCNE_0000676501-mRNA-1"/>
    <property type="gene ID" value="TCNE_0000676501"/>
</dbReference>
<dbReference type="EMBL" id="UYWY01019551">
    <property type="protein sequence ID" value="VDM38086.1"/>
    <property type="molecule type" value="Genomic_DNA"/>
</dbReference>
<dbReference type="Proteomes" id="UP000050794">
    <property type="component" value="Unassembled WGS sequence"/>
</dbReference>
<reference evidence="1 2" key="2">
    <citation type="submission" date="2018-11" db="EMBL/GenBank/DDBJ databases">
        <authorList>
            <consortium name="Pathogen Informatics"/>
        </authorList>
    </citation>
    <scope>NUCLEOTIDE SEQUENCE [LARGE SCALE GENOMIC DNA]</scope>
</reference>
<name>A0A183UE45_TOXCA</name>
<evidence type="ECO:0000313" key="2">
    <source>
        <dbReference type="Proteomes" id="UP000050794"/>
    </source>
</evidence>
<reference evidence="3" key="1">
    <citation type="submission" date="2016-06" db="UniProtKB">
        <authorList>
            <consortium name="WormBaseParasite"/>
        </authorList>
    </citation>
    <scope>IDENTIFICATION</scope>
</reference>